<evidence type="ECO:0000256" key="7">
    <source>
        <dbReference type="ARBA" id="ARBA00023136"/>
    </source>
</evidence>
<evidence type="ECO:0000256" key="3">
    <source>
        <dbReference type="ARBA" id="ARBA00022553"/>
    </source>
</evidence>
<comment type="catalytic activity">
    <reaction evidence="1">
        <text>ATP + protein L-histidine = ADP + protein N-phospho-L-histidine.</text>
        <dbReference type="EC" id="2.7.13.3"/>
    </reaction>
</comment>
<evidence type="ECO:0000259" key="9">
    <source>
        <dbReference type="PROSITE" id="PS50109"/>
    </source>
</evidence>
<dbReference type="GO" id="GO:0000155">
    <property type="term" value="F:phosphorelay sensor kinase activity"/>
    <property type="evidence" value="ECO:0007669"/>
    <property type="project" value="InterPro"/>
</dbReference>
<protein>
    <recommendedName>
        <fullName evidence="2">histidine kinase</fullName>
        <ecNumber evidence="2">2.7.13.3</ecNumber>
    </recommendedName>
</protein>
<dbReference type="InterPro" id="IPR050351">
    <property type="entry name" value="BphY/WalK/GraS-like"/>
</dbReference>
<dbReference type="RefSeq" id="WP_245130315.1">
    <property type="nucleotide sequence ID" value="NZ_JALJEJ010000005.1"/>
</dbReference>
<dbReference type="InterPro" id="IPR005467">
    <property type="entry name" value="His_kinase_dom"/>
</dbReference>
<evidence type="ECO:0000256" key="2">
    <source>
        <dbReference type="ARBA" id="ARBA00012438"/>
    </source>
</evidence>
<keyword evidence="8" id="KW-1133">Transmembrane helix</keyword>
<evidence type="ECO:0000256" key="5">
    <source>
        <dbReference type="ARBA" id="ARBA00022777"/>
    </source>
</evidence>
<keyword evidence="8" id="KW-0812">Transmembrane</keyword>
<dbReference type="PANTHER" id="PTHR45453">
    <property type="entry name" value="PHOSPHATE REGULON SENSOR PROTEIN PHOR"/>
    <property type="match status" value="1"/>
</dbReference>
<organism evidence="10 11">
    <name type="scientific">Mucilaginibacter straminoryzae</name>
    <dbReference type="NCBI Taxonomy" id="2932774"/>
    <lineage>
        <taxon>Bacteria</taxon>
        <taxon>Pseudomonadati</taxon>
        <taxon>Bacteroidota</taxon>
        <taxon>Sphingobacteriia</taxon>
        <taxon>Sphingobacteriales</taxon>
        <taxon>Sphingobacteriaceae</taxon>
        <taxon>Mucilaginibacter</taxon>
    </lineage>
</organism>
<dbReference type="InterPro" id="IPR003661">
    <property type="entry name" value="HisK_dim/P_dom"/>
</dbReference>
<dbReference type="FunFam" id="1.10.287.130:FF:000001">
    <property type="entry name" value="Two-component sensor histidine kinase"/>
    <property type="match status" value="1"/>
</dbReference>
<dbReference type="PROSITE" id="PS50109">
    <property type="entry name" value="HIS_KIN"/>
    <property type="match status" value="1"/>
</dbReference>
<keyword evidence="10" id="KW-0547">Nucleotide-binding</keyword>
<dbReference type="CDD" id="cd00075">
    <property type="entry name" value="HATPase"/>
    <property type="match status" value="1"/>
</dbReference>
<dbReference type="InterPro" id="IPR036890">
    <property type="entry name" value="HATPase_C_sf"/>
</dbReference>
<dbReference type="GO" id="GO:0004721">
    <property type="term" value="F:phosphoprotein phosphatase activity"/>
    <property type="evidence" value="ECO:0007669"/>
    <property type="project" value="TreeGrafter"/>
</dbReference>
<dbReference type="Pfam" id="PF00512">
    <property type="entry name" value="HisKA"/>
    <property type="match status" value="1"/>
</dbReference>
<dbReference type="Gene3D" id="3.30.565.10">
    <property type="entry name" value="Histidine kinase-like ATPase, C-terminal domain"/>
    <property type="match status" value="1"/>
</dbReference>
<dbReference type="Pfam" id="PF02518">
    <property type="entry name" value="HATPase_c"/>
    <property type="match status" value="1"/>
</dbReference>
<gene>
    <name evidence="10" type="ORF">MUY27_12230</name>
</gene>
<dbReference type="InterPro" id="IPR003594">
    <property type="entry name" value="HATPase_dom"/>
</dbReference>
<dbReference type="SMART" id="SM00387">
    <property type="entry name" value="HATPase_c"/>
    <property type="match status" value="1"/>
</dbReference>
<feature type="transmembrane region" description="Helical" evidence="8">
    <location>
        <begin position="29"/>
        <end position="51"/>
    </location>
</feature>
<accession>A0A9X1X3W2</accession>
<dbReference type="EC" id="2.7.13.3" evidence="2"/>
<dbReference type="Gene3D" id="1.10.287.130">
    <property type="match status" value="1"/>
</dbReference>
<name>A0A9X1X3W2_9SPHI</name>
<dbReference type="SMART" id="SM00388">
    <property type="entry name" value="HisKA"/>
    <property type="match status" value="1"/>
</dbReference>
<dbReference type="CDD" id="cd00082">
    <property type="entry name" value="HisKA"/>
    <property type="match status" value="1"/>
</dbReference>
<reference evidence="10" key="1">
    <citation type="submission" date="2022-04" db="EMBL/GenBank/DDBJ databases">
        <title>Mucilaginibacter sp. RS28 isolated from freshwater.</title>
        <authorList>
            <person name="Ko S.-R."/>
        </authorList>
    </citation>
    <scope>NUCLEOTIDE SEQUENCE</scope>
    <source>
        <strain evidence="10">RS28</strain>
    </source>
</reference>
<evidence type="ECO:0000256" key="6">
    <source>
        <dbReference type="ARBA" id="ARBA00023012"/>
    </source>
</evidence>
<sequence>MKLRVLVLINALAVAVSMAAVNYYFQKNWHAAGVTFGVAFMVSFVVFYYLIEKYVYSKIKIIYKLIHNLKLGRDLRDALGEHITSADPIKDVQQEVKEWAKEKKTEIEVLRNQEKFRREFLSNISHELKTPLFAIQGYIDAILDDEFEDLDMAEQFLKKASRNVGRLTYLIKDLDEISKLESGEIPINYTKFKINDLIKEVLEALEFKAKQHDIKLLFKQKYDEPIMVTADREKISQVLVNLLDNAIKYGRQGGTAAVSLFELHDQVLVEVTDDGFGIEEKNLPRLFERFYRTDTSRSREIGGSGLGLAIVKHIVEAHQQTINVRSTEGIGSTFGFTLEKVKQQLPFPPIPTLRS</sequence>
<keyword evidence="5" id="KW-0418">Kinase</keyword>
<evidence type="ECO:0000256" key="1">
    <source>
        <dbReference type="ARBA" id="ARBA00000085"/>
    </source>
</evidence>
<dbReference type="SUPFAM" id="SSF55874">
    <property type="entry name" value="ATPase domain of HSP90 chaperone/DNA topoisomerase II/histidine kinase"/>
    <property type="match status" value="1"/>
</dbReference>
<dbReference type="PRINTS" id="PR00344">
    <property type="entry name" value="BCTRLSENSOR"/>
</dbReference>
<keyword evidence="7 8" id="KW-0472">Membrane</keyword>
<proteinExistence type="predicted"/>
<dbReference type="InterPro" id="IPR004358">
    <property type="entry name" value="Sig_transdc_His_kin-like_C"/>
</dbReference>
<keyword evidence="11" id="KW-1185">Reference proteome</keyword>
<evidence type="ECO:0000313" key="11">
    <source>
        <dbReference type="Proteomes" id="UP001139450"/>
    </source>
</evidence>
<evidence type="ECO:0000256" key="4">
    <source>
        <dbReference type="ARBA" id="ARBA00022679"/>
    </source>
</evidence>
<feature type="domain" description="Histidine kinase" evidence="9">
    <location>
        <begin position="123"/>
        <end position="342"/>
    </location>
</feature>
<dbReference type="EMBL" id="JALJEJ010000005">
    <property type="protein sequence ID" value="MCJ8210476.1"/>
    <property type="molecule type" value="Genomic_DNA"/>
</dbReference>
<keyword evidence="6" id="KW-0902">Two-component regulatory system</keyword>
<keyword evidence="10" id="KW-0067">ATP-binding</keyword>
<keyword evidence="3" id="KW-0597">Phosphoprotein</keyword>
<dbReference type="FunFam" id="3.30.565.10:FF:000006">
    <property type="entry name" value="Sensor histidine kinase WalK"/>
    <property type="match status" value="1"/>
</dbReference>
<dbReference type="SUPFAM" id="SSF47384">
    <property type="entry name" value="Homodimeric domain of signal transducing histidine kinase"/>
    <property type="match status" value="1"/>
</dbReference>
<dbReference type="Proteomes" id="UP001139450">
    <property type="component" value="Unassembled WGS sequence"/>
</dbReference>
<dbReference type="InterPro" id="IPR036097">
    <property type="entry name" value="HisK_dim/P_sf"/>
</dbReference>
<keyword evidence="4" id="KW-0808">Transferase</keyword>
<dbReference type="AlphaFoldDB" id="A0A9X1X3W2"/>
<dbReference type="GO" id="GO:0005524">
    <property type="term" value="F:ATP binding"/>
    <property type="evidence" value="ECO:0007669"/>
    <property type="project" value="UniProtKB-KW"/>
</dbReference>
<evidence type="ECO:0000256" key="8">
    <source>
        <dbReference type="SAM" id="Phobius"/>
    </source>
</evidence>
<dbReference type="GO" id="GO:0016036">
    <property type="term" value="P:cellular response to phosphate starvation"/>
    <property type="evidence" value="ECO:0007669"/>
    <property type="project" value="TreeGrafter"/>
</dbReference>
<dbReference type="GO" id="GO:0005886">
    <property type="term" value="C:plasma membrane"/>
    <property type="evidence" value="ECO:0007669"/>
    <property type="project" value="TreeGrafter"/>
</dbReference>
<evidence type="ECO:0000313" key="10">
    <source>
        <dbReference type="EMBL" id="MCJ8210476.1"/>
    </source>
</evidence>
<comment type="caution">
    <text evidence="10">The sequence shown here is derived from an EMBL/GenBank/DDBJ whole genome shotgun (WGS) entry which is preliminary data.</text>
</comment>
<dbReference type="PANTHER" id="PTHR45453:SF1">
    <property type="entry name" value="PHOSPHATE REGULON SENSOR PROTEIN PHOR"/>
    <property type="match status" value="1"/>
</dbReference>